<keyword evidence="8" id="KW-1185">Reference proteome</keyword>
<keyword evidence="1" id="KW-0488">Methylation</keyword>
<feature type="compositionally biased region" description="Low complexity" evidence="4">
    <location>
        <begin position="551"/>
        <end position="582"/>
    </location>
</feature>
<dbReference type="PROSITE" id="PS50111">
    <property type="entry name" value="CHEMOTAXIS_TRANSDUC_2"/>
    <property type="match status" value="1"/>
</dbReference>
<dbReference type="InterPro" id="IPR047347">
    <property type="entry name" value="YvaQ-like_sensor"/>
</dbReference>
<sequence>MSKMTVGTRLALGFALVIVAGVIMAAVGTVQLIGIKNDTKLLIESRMVIANQFAQVSGFVNVQGTSIRNFLLSIDPQDREAEKRNVLKNREANRQLLQELEAKVRLAAGREALGKLQDVRQRYEPVIDKIIALDEEGQKDAARQMLRLEARPILGSYFALVNEAIAVQQNDMKALAESIENTADRTAVVLFIVAAIATVAGAFTAWRLTRSMTHALGGEPDTAAHVASAIAAGNLAVAVPVRSGDGTSLMAHMEQMREALARVVGQVRQGSEAVAGASAEIAQGNQDLSARTESQASALEETAASMEELGSTVRHNADNASQANQLAQQASSVAVQGGAVVEQVVGTMRGIAEASHRIADIIGVIDGIAFQTNILALNAAVEAARAGEQGRGFAVVASEVRALAGRSAEAAKEIKSLITDSVQRVEQGTQQVDQAGSTMQEVVAAIRRVTDLVGEISAASSQQSAGVGQVGEAITQMDHATQQNAALVEEMAAAAASLRSQAADLVQAVAVFQLHAGAQPAKARAPVAAPAAASAKPAPVAAPTPAAKAVTAAARKPATHQPVAAPPAATAARALQRPAAKPVAPSSAGSGDDWESF</sequence>
<feature type="transmembrane region" description="Helical" evidence="5">
    <location>
        <begin position="187"/>
        <end position="206"/>
    </location>
</feature>
<dbReference type="InterPro" id="IPR004089">
    <property type="entry name" value="MCPsignal_dom"/>
</dbReference>
<dbReference type="PANTHER" id="PTHR43531:SF14">
    <property type="entry name" value="METHYL-ACCEPTING CHEMOTAXIS PROTEIN I-RELATED"/>
    <property type="match status" value="1"/>
</dbReference>
<dbReference type="Gene3D" id="1.10.287.950">
    <property type="entry name" value="Methyl-accepting chemotaxis protein"/>
    <property type="match status" value="1"/>
</dbReference>
<dbReference type="SMART" id="SM00283">
    <property type="entry name" value="MA"/>
    <property type="match status" value="1"/>
</dbReference>
<evidence type="ECO:0000313" key="7">
    <source>
        <dbReference type="EMBL" id="MFC4620876.1"/>
    </source>
</evidence>
<keyword evidence="5" id="KW-0472">Membrane</keyword>
<proteinExistence type="inferred from homology"/>
<comment type="caution">
    <text evidence="7">The sequence shown here is derived from an EMBL/GenBank/DDBJ whole genome shotgun (WGS) entry which is preliminary data.</text>
</comment>
<dbReference type="InterPro" id="IPR004090">
    <property type="entry name" value="Chemotax_Me-accpt_rcpt"/>
</dbReference>
<dbReference type="RefSeq" id="WP_377723295.1">
    <property type="nucleotide sequence ID" value="NZ_JBHSEW010000001.1"/>
</dbReference>
<dbReference type="Pfam" id="PF12729">
    <property type="entry name" value="4HB_MCP_1"/>
    <property type="match status" value="1"/>
</dbReference>
<evidence type="ECO:0000256" key="1">
    <source>
        <dbReference type="ARBA" id="ARBA00022481"/>
    </source>
</evidence>
<evidence type="ECO:0000256" key="2">
    <source>
        <dbReference type="ARBA" id="ARBA00029447"/>
    </source>
</evidence>
<reference evidence="8" key="1">
    <citation type="journal article" date="2019" name="Int. J. Syst. Evol. Microbiol.">
        <title>The Global Catalogue of Microorganisms (GCM) 10K type strain sequencing project: providing services to taxonomists for standard genome sequencing and annotation.</title>
        <authorList>
            <consortium name="The Broad Institute Genomics Platform"/>
            <consortium name="The Broad Institute Genome Sequencing Center for Infectious Disease"/>
            <person name="Wu L."/>
            <person name="Ma J."/>
        </authorList>
    </citation>
    <scope>NUCLEOTIDE SEQUENCE [LARGE SCALE GENOMIC DNA]</scope>
    <source>
        <strain evidence="8">JCM 11650</strain>
    </source>
</reference>
<evidence type="ECO:0000259" key="6">
    <source>
        <dbReference type="PROSITE" id="PS50111"/>
    </source>
</evidence>
<name>A0ABV9GRN4_9BURK</name>
<evidence type="ECO:0000256" key="4">
    <source>
        <dbReference type="SAM" id="MobiDB-lite"/>
    </source>
</evidence>
<evidence type="ECO:0000256" key="3">
    <source>
        <dbReference type="PROSITE-ProRule" id="PRU00284"/>
    </source>
</evidence>
<keyword evidence="5" id="KW-1133">Transmembrane helix</keyword>
<dbReference type="InterPro" id="IPR051310">
    <property type="entry name" value="MCP_chemotaxis"/>
</dbReference>
<dbReference type="CDD" id="cd19411">
    <property type="entry name" value="MCP2201-like_sensor"/>
    <property type="match status" value="1"/>
</dbReference>
<accession>A0ABV9GRN4</accession>
<dbReference type="EMBL" id="JBHSEW010000001">
    <property type="protein sequence ID" value="MFC4620876.1"/>
    <property type="molecule type" value="Genomic_DNA"/>
</dbReference>
<protein>
    <submittedName>
        <fullName evidence="7">Methyl-accepting chemotaxis protein</fullName>
    </submittedName>
</protein>
<feature type="region of interest" description="Disordered" evidence="4">
    <location>
        <begin position="551"/>
        <end position="597"/>
    </location>
</feature>
<dbReference type="SUPFAM" id="SSF58104">
    <property type="entry name" value="Methyl-accepting chemotaxis protein (MCP) signaling domain"/>
    <property type="match status" value="1"/>
</dbReference>
<evidence type="ECO:0000256" key="5">
    <source>
        <dbReference type="SAM" id="Phobius"/>
    </source>
</evidence>
<dbReference type="Pfam" id="PF00015">
    <property type="entry name" value="MCPsignal"/>
    <property type="match status" value="1"/>
</dbReference>
<dbReference type="PRINTS" id="PR00260">
    <property type="entry name" value="CHEMTRNSDUCR"/>
</dbReference>
<dbReference type="CDD" id="cd11386">
    <property type="entry name" value="MCP_signal"/>
    <property type="match status" value="1"/>
</dbReference>
<comment type="similarity">
    <text evidence="2">Belongs to the methyl-accepting chemotaxis (MCP) protein family.</text>
</comment>
<dbReference type="InterPro" id="IPR024478">
    <property type="entry name" value="HlyB_4HB_MCP"/>
</dbReference>
<organism evidence="7 8">
    <name type="scientific">Comamonas nitrativorans</name>
    <dbReference type="NCBI Taxonomy" id="108437"/>
    <lineage>
        <taxon>Bacteria</taxon>
        <taxon>Pseudomonadati</taxon>
        <taxon>Pseudomonadota</taxon>
        <taxon>Betaproteobacteria</taxon>
        <taxon>Burkholderiales</taxon>
        <taxon>Comamonadaceae</taxon>
        <taxon>Comamonas</taxon>
    </lineage>
</organism>
<dbReference type="PANTHER" id="PTHR43531">
    <property type="entry name" value="PROTEIN ICFG"/>
    <property type="match status" value="1"/>
</dbReference>
<keyword evidence="5" id="KW-0812">Transmembrane</keyword>
<dbReference type="Proteomes" id="UP001595967">
    <property type="component" value="Unassembled WGS sequence"/>
</dbReference>
<evidence type="ECO:0000313" key="8">
    <source>
        <dbReference type="Proteomes" id="UP001595967"/>
    </source>
</evidence>
<feature type="domain" description="Methyl-accepting transducer" evidence="6">
    <location>
        <begin position="270"/>
        <end position="499"/>
    </location>
</feature>
<keyword evidence="3" id="KW-0807">Transducer</keyword>
<gene>
    <name evidence="7" type="ORF">ACFO3A_01410</name>
</gene>